<sequence length="152" mass="18308">MTDDFYRRYRRQIEAIYHHTEGHVDRIRIADELRRYMEEYGIDIKTACESLARKWAFYDGEEHRPGFIRDPFVWDPGDPPPSFALDALEADIFTSLLTRARHKTVAKYMRELGYDEEVVKTHMPLFIRKWKEIRDIEWANLLIMKPLDTEEN</sequence>
<accession>A0A382S5U4</accession>
<proteinExistence type="predicted"/>
<organism evidence="1">
    <name type="scientific">marine metagenome</name>
    <dbReference type="NCBI Taxonomy" id="408172"/>
    <lineage>
        <taxon>unclassified sequences</taxon>
        <taxon>metagenomes</taxon>
        <taxon>ecological metagenomes</taxon>
    </lineage>
</organism>
<reference evidence="1" key="1">
    <citation type="submission" date="2018-05" db="EMBL/GenBank/DDBJ databases">
        <authorList>
            <person name="Lanie J.A."/>
            <person name="Ng W.-L."/>
            <person name="Kazmierczak K.M."/>
            <person name="Andrzejewski T.M."/>
            <person name="Davidsen T.M."/>
            <person name="Wayne K.J."/>
            <person name="Tettelin H."/>
            <person name="Glass J.I."/>
            <person name="Rusch D."/>
            <person name="Podicherti R."/>
            <person name="Tsui H.-C.T."/>
            <person name="Winkler M.E."/>
        </authorList>
    </citation>
    <scope>NUCLEOTIDE SEQUENCE</scope>
</reference>
<protein>
    <submittedName>
        <fullName evidence="1">Uncharacterized protein</fullName>
    </submittedName>
</protein>
<evidence type="ECO:0000313" key="1">
    <source>
        <dbReference type="EMBL" id="SVD04962.1"/>
    </source>
</evidence>
<dbReference type="EMBL" id="UINC01126463">
    <property type="protein sequence ID" value="SVD04962.1"/>
    <property type="molecule type" value="Genomic_DNA"/>
</dbReference>
<dbReference type="AlphaFoldDB" id="A0A382S5U4"/>
<gene>
    <name evidence="1" type="ORF">METZ01_LOCUS357816</name>
</gene>
<name>A0A382S5U4_9ZZZZ</name>